<feature type="region of interest" description="Disordered" evidence="1">
    <location>
        <begin position="264"/>
        <end position="395"/>
    </location>
</feature>
<accession>A0A9P8Y864</accession>
<protein>
    <submittedName>
        <fullName evidence="2">Uncharacterized protein</fullName>
    </submittedName>
</protein>
<gene>
    <name evidence="2" type="ORF">B0I36DRAFT_323930</name>
</gene>
<reference evidence="2" key="1">
    <citation type="journal article" date="2021" name="Nat. Commun.">
        <title>Genetic determinants of endophytism in the Arabidopsis root mycobiome.</title>
        <authorList>
            <person name="Mesny F."/>
            <person name="Miyauchi S."/>
            <person name="Thiergart T."/>
            <person name="Pickel B."/>
            <person name="Atanasova L."/>
            <person name="Karlsson M."/>
            <person name="Huettel B."/>
            <person name="Barry K.W."/>
            <person name="Haridas S."/>
            <person name="Chen C."/>
            <person name="Bauer D."/>
            <person name="Andreopoulos W."/>
            <person name="Pangilinan J."/>
            <person name="LaButti K."/>
            <person name="Riley R."/>
            <person name="Lipzen A."/>
            <person name="Clum A."/>
            <person name="Drula E."/>
            <person name="Henrissat B."/>
            <person name="Kohler A."/>
            <person name="Grigoriev I.V."/>
            <person name="Martin F.M."/>
            <person name="Hacquard S."/>
        </authorList>
    </citation>
    <scope>NUCLEOTIDE SEQUENCE</scope>
    <source>
        <strain evidence="2">MPI-CAGE-CH-0230</strain>
    </source>
</reference>
<dbReference type="Proteomes" id="UP000756346">
    <property type="component" value="Unassembled WGS sequence"/>
</dbReference>
<comment type="caution">
    <text evidence="2">The sequence shown here is derived from an EMBL/GenBank/DDBJ whole genome shotgun (WGS) entry which is preliminary data.</text>
</comment>
<dbReference type="RefSeq" id="XP_046013128.1">
    <property type="nucleotide sequence ID" value="XM_046154040.1"/>
</dbReference>
<feature type="compositionally biased region" description="Polar residues" evidence="1">
    <location>
        <begin position="331"/>
        <end position="365"/>
    </location>
</feature>
<sequence length="422" mass="43974">MSRLQISDFNTIRAAVLAESPNAKFDVELNLNPGKSGSQKAYPDADALVAQMTQIDNILHPNGWWFDYYSAAHRKRPDLIAAINEYAANKGQTVGGNIGGGAEGESWIVPTGANVVAFVDGPDDSTGFGYGIDMAKLSATKAYISDTGTGTVLLGHIHCNPQDGLSSEPCVFMREWNATRRAAFVEYWISQQSVLGYTAMWPVFFPLCPGTVAYDATSDFLAPGSLSAGVPAANGTVYDYMRGLALGGEAGPAVTVVATSRSATVSAPEASTGSSATSSTQPTSSASPLETQSLTESSSTQHTLSPIDSTTGPTSETTTPSSSRMTSQQTAISTSHEPSQSSTAPNTEGATQPATPSQTEASTPSETEDSSQTEVSSASQTGASSSSQTATGSNADRNTYERSLMAFVPFYVAAIVMGQIRV</sequence>
<dbReference type="AlphaFoldDB" id="A0A9P8Y864"/>
<feature type="compositionally biased region" description="Low complexity" evidence="1">
    <location>
        <begin position="376"/>
        <end position="393"/>
    </location>
</feature>
<feature type="compositionally biased region" description="Low complexity" evidence="1">
    <location>
        <begin position="264"/>
        <end position="330"/>
    </location>
</feature>
<dbReference type="GeneID" id="70183586"/>
<proteinExistence type="predicted"/>
<evidence type="ECO:0000256" key="1">
    <source>
        <dbReference type="SAM" id="MobiDB-lite"/>
    </source>
</evidence>
<organism evidence="2 3">
    <name type="scientific">Microdochium trichocladiopsis</name>
    <dbReference type="NCBI Taxonomy" id="1682393"/>
    <lineage>
        <taxon>Eukaryota</taxon>
        <taxon>Fungi</taxon>
        <taxon>Dikarya</taxon>
        <taxon>Ascomycota</taxon>
        <taxon>Pezizomycotina</taxon>
        <taxon>Sordariomycetes</taxon>
        <taxon>Xylariomycetidae</taxon>
        <taxon>Xylariales</taxon>
        <taxon>Microdochiaceae</taxon>
        <taxon>Microdochium</taxon>
    </lineage>
</organism>
<evidence type="ECO:0000313" key="3">
    <source>
        <dbReference type="Proteomes" id="UP000756346"/>
    </source>
</evidence>
<dbReference type="OrthoDB" id="4784150at2759"/>
<name>A0A9P8Y864_9PEZI</name>
<keyword evidence="3" id="KW-1185">Reference proteome</keyword>
<evidence type="ECO:0000313" key="2">
    <source>
        <dbReference type="EMBL" id="KAH7031448.1"/>
    </source>
</evidence>
<dbReference type="EMBL" id="JAGTJQ010000005">
    <property type="protein sequence ID" value="KAH7031448.1"/>
    <property type="molecule type" value="Genomic_DNA"/>
</dbReference>